<dbReference type="SUPFAM" id="SSF52540">
    <property type="entry name" value="P-loop containing nucleoside triphosphate hydrolases"/>
    <property type="match status" value="1"/>
</dbReference>
<proteinExistence type="inferred from homology"/>
<gene>
    <name evidence="2" type="primary">yggR_2</name>
    <name evidence="2" type="ORF">NCTC12993_02303</name>
</gene>
<dbReference type="EMBL" id="CAADJD010000018">
    <property type="protein sequence ID" value="VFS62802.1"/>
    <property type="molecule type" value="Genomic_DNA"/>
</dbReference>
<keyword evidence="3" id="KW-1185">Reference proteome</keyword>
<dbReference type="PANTHER" id="PTHR30486">
    <property type="entry name" value="TWITCHING MOTILITY PROTEIN PILT"/>
    <property type="match status" value="1"/>
</dbReference>
<evidence type="ECO:0000313" key="3">
    <source>
        <dbReference type="Proteomes" id="UP000401081"/>
    </source>
</evidence>
<dbReference type="Gene3D" id="3.40.50.300">
    <property type="entry name" value="P-loop containing nucleotide triphosphate hydrolases"/>
    <property type="match status" value="1"/>
</dbReference>
<name>A0A485APS9_KLUCR</name>
<dbReference type="GO" id="GO:0016887">
    <property type="term" value="F:ATP hydrolysis activity"/>
    <property type="evidence" value="ECO:0007669"/>
    <property type="project" value="InterPro"/>
</dbReference>
<sequence>MATLHTRDAAQAIERLVDVFPAQEKEPVRSQLANCLTAVVAQKLQPDGQGRRVALFEMLVNTPAVGNLIREGKTHQLTGVMQTGLQSGDADF</sequence>
<dbReference type="InterPro" id="IPR050921">
    <property type="entry name" value="T4SS_GSP_E_ATPase"/>
</dbReference>
<reference evidence="2 3" key="1">
    <citation type="submission" date="2019-03" db="EMBL/GenBank/DDBJ databases">
        <authorList>
            <consortium name="Pathogen Informatics"/>
        </authorList>
    </citation>
    <scope>NUCLEOTIDE SEQUENCE [LARGE SCALE GENOMIC DNA]</scope>
    <source>
        <strain evidence="2 3">NCTC12993</strain>
    </source>
</reference>
<accession>A0A485APS9</accession>
<comment type="similarity">
    <text evidence="1">Belongs to the GSP E family.</text>
</comment>
<evidence type="ECO:0000313" key="2">
    <source>
        <dbReference type="EMBL" id="VFS62802.1"/>
    </source>
</evidence>
<protein>
    <submittedName>
        <fullName evidence="2">Type II secretory pathway, ATPase PulE/Tfp pilus assembly pathway, ATPase PilB</fullName>
    </submittedName>
</protein>
<dbReference type="PANTHER" id="PTHR30486:SF6">
    <property type="entry name" value="TYPE IV PILUS RETRACTATION ATPASE PILT"/>
    <property type="match status" value="1"/>
</dbReference>
<dbReference type="AlphaFoldDB" id="A0A485APS9"/>
<organism evidence="2 3">
    <name type="scientific">Kluyvera cryocrescens</name>
    <name type="common">Kluyvera citrophila</name>
    <dbReference type="NCBI Taxonomy" id="580"/>
    <lineage>
        <taxon>Bacteria</taxon>
        <taxon>Pseudomonadati</taxon>
        <taxon>Pseudomonadota</taxon>
        <taxon>Gammaproteobacteria</taxon>
        <taxon>Enterobacterales</taxon>
        <taxon>Enterobacteriaceae</taxon>
        <taxon>Kluyvera</taxon>
    </lineage>
</organism>
<evidence type="ECO:0000256" key="1">
    <source>
        <dbReference type="ARBA" id="ARBA00006611"/>
    </source>
</evidence>
<dbReference type="Proteomes" id="UP000401081">
    <property type="component" value="Unassembled WGS sequence"/>
</dbReference>
<dbReference type="InterPro" id="IPR027417">
    <property type="entry name" value="P-loop_NTPase"/>
</dbReference>